<dbReference type="GO" id="GO:0009733">
    <property type="term" value="P:response to auxin"/>
    <property type="evidence" value="ECO:0007669"/>
    <property type="project" value="InterPro"/>
</dbReference>
<keyword evidence="3" id="KW-1185">Reference proteome</keyword>
<name>A0A8T0JB46_CERPU</name>
<comment type="similarity">
    <text evidence="1">Belongs to the ARG7 family.</text>
</comment>
<dbReference type="PANTHER" id="PTHR31374">
    <property type="entry name" value="AUXIN-INDUCED PROTEIN-LIKE-RELATED"/>
    <property type="match status" value="1"/>
</dbReference>
<organism evidence="2 3">
    <name type="scientific">Ceratodon purpureus</name>
    <name type="common">Fire moss</name>
    <name type="synonym">Dicranum purpureum</name>
    <dbReference type="NCBI Taxonomy" id="3225"/>
    <lineage>
        <taxon>Eukaryota</taxon>
        <taxon>Viridiplantae</taxon>
        <taxon>Streptophyta</taxon>
        <taxon>Embryophyta</taxon>
        <taxon>Bryophyta</taxon>
        <taxon>Bryophytina</taxon>
        <taxon>Bryopsida</taxon>
        <taxon>Dicranidae</taxon>
        <taxon>Pseudoditrichales</taxon>
        <taxon>Ditrichaceae</taxon>
        <taxon>Ceratodon</taxon>
    </lineage>
</organism>
<dbReference type="EMBL" id="CM026421">
    <property type="protein sequence ID" value="KAG0592322.1"/>
    <property type="molecule type" value="Genomic_DNA"/>
</dbReference>
<dbReference type="PANTHER" id="PTHR31374:SF32">
    <property type="entry name" value="SAUR FAMILY PROTEIN"/>
    <property type="match status" value="1"/>
</dbReference>
<gene>
    <name evidence="2" type="ORF">KC19_1G242500</name>
</gene>
<dbReference type="Pfam" id="PF02519">
    <property type="entry name" value="Auxin_inducible"/>
    <property type="match status" value="1"/>
</dbReference>
<reference evidence="2" key="1">
    <citation type="submission" date="2020-06" db="EMBL/GenBank/DDBJ databases">
        <title>WGS assembly of Ceratodon purpureus strain R40.</title>
        <authorList>
            <person name="Carey S.B."/>
            <person name="Jenkins J."/>
            <person name="Shu S."/>
            <person name="Lovell J.T."/>
            <person name="Sreedasyam A."/>
            <person name="Maumus F."/>
            <person name="Tiley G.P."/>
            <person name="Fernandez-Pozo N."/>
            <person name="Barry K."/>
            <person name="Chen C."/>
            <person name="Wang M."/>
            <person name="Lipzen A."/>
            <person name="Daum C."/>
            <person name="Saski C.A."/>
            <person name="Payton A.C."/>
            <person name="Mcbreen J.C."/>
            <person name="Conrad R.E."/>
            <person name="Kollar L.M."/>
            <person name="Olsson S."/>
            <person name="Huttunen S."/>
            <person name="Landis J.B."/>
            <person name="Wickett N.J."/>
            <person name="Johnson M.G."/>
            <person name="Rensing S.A."/>
            <person name="Grimwood J."/>
            <person name="Schmutz J."/>
            <person name="Mcdaniel S.F."/>
        </authorList>
    </citation>
    <scope>NUCLEOTIDE SEQUENCE</scope>
    <source>
        <strain evidence="2">R40</strain>
    </source>
</reference>
<dbReference type="Proteomes" id="UP000822688">
    <property type="component" value="Chromosome 1"/>
</dbReference>
<dbReference type="AlphaFoldDB" id="A0A8T0JB46"/>
<evidence type="ECO:0000313" key="2">
    <source>
        <dbReference type="EMBL" id="KAG0592322.1"/>
    </source>
</evidence>
<proteinExistence type="inferred from homology"/>
<comment type="caution">
    <text evidence="2">The sequence shown here is derived from an EMBL/GenBank/DDBJ whole genome shotgun (WGS) entry which is preliminary data.</text>
</comment>
<evidence type="ECO:0000313" key="3">
    <source>
        <dbReference type="Proteomes" id="UP000822688"/>
    </source>
</evidence>
<protein>
    <submittedName>
        <fullName evidence="2">Uncharacterized protein</fullName>
    </submittedName>
</protein>
<dbReference type="InterPro" id="IPR003676">
    <property type="entry name" value="SAUR_fam"/>
</dbReference>
<evidence type="ECO:0000256" key="1">
    <source>
        <dbReference type="ARBA" id="ARBA00006974"/>
    </source>
</evidence>
<accession>A0A8T0JB46</accession>
<sequence>MLCFSYLLRIFSTSFCLLRHRFQSTMIYGKKIGSLVKKYMQVEPIPKRKWSGMLSVSSRSSSRGSSRSSGSDCDDWDLDYAPAGVPEGCLAVYVGPEMRRFVIQASFLYNQVFRELLKRSEEEYGFETEGGLRIPCEAEVFEKLLWQLETGGTTEKSF</sequence>